<feature type="transmembrane region" description="Helical" evidence="5">
    <location>
        <begin position="236"/>
        <end position="259"/>
    </location>
</feature>
<organism evidence="7">
    <name type="scientific">Fervidobacterium thailandense</name>
    <dbReference type="NCBI Taxonomy" id="1008305"/>
    <lineage>
        <taxon>Bacteria</taxon>
        <taxon>Thermotogati</taxon>
        <taxon>Thermotogota</taxon>
        <taxon>Thermotogae</taxon>
        <taxon>Thermotogales</taxon>
        <taxon>Fervidobacteriaceae</taxon>
        <taxon>Fervidobacterium</taxon>
    </lineage>
</organism>
<evidence type="ECO:0000256" key="1">
    <source>
        <dbReference type="ARBA" id="ARBA00004141"/>
    </source>
</evidence>
<evidence type="ECO:0000259" key="6">
    <source>
        <dbReference type="Pfam" id="PF01699"/>
    </source>
</evidence>
<protein>
    <submittedName>
        <fullName evidence="7">Calcium/sodium antiporter</fullName>
    </submittedName>
</protein>
<keyword evidence="4 5" id="KW-0472">Membrane</keyword>
<feature type="transmembrane region" description="Helical" evidence="5">
    <location>
        <begin position="132"/>
        <end position="149"/>
    </location>
</feature>
<dbReference type="GO" id="GO:0005886">
    <property type="term" value="C:plasma membrane"/>
    <property type="evidence" value="ECO:0007669"/>
    <property type="project" value="TreeGrafter"/>
</dbReference>
<dbReference type="PANTHER" id="PTHR10846:SF8">
    <property type="entry name" value="INNER MEMBRANE PROTEIN YRBG"/>
    <property type="match status" value="1"/>
</dbReference>
<evidence type="ECO:0000256" key="2">
    <source>
        <dbReference type="ARBA" id="ARBA00022692"/>
    </source>
</evidence>
<evidence type="ECO:0000256" key="3">
    <source>
        <dbReference type="ARBA" id="ARBA00022989"/>
    </source>
</evidence>
<dbReference type="InterPro" id="IPR044880">
    <property type="entry name" value="NCX_ion-bd_dom_sf"/>
</dbReference>
<comment type="subcellular location">
    <subcellularLocation>
        <location evidence="1">Membrane</location>
        <topology evidence="1">Multi-pass membrane protein</topology>
    </subcellularLocation>
</comment>
<dbReference type="InterPro" id="IPR004481">
    <property type="entry name" value="K/Na/Ca-exchanger"/>
</dbReference>
<dbReference type="GO" id="GO:0006874">
    <property type="term" value="P:intracellular calcium ion homeostasis"/>
    <property type="evidence" value="ECO:0007669"/>
    <property type="project" value="TreeGrafter"/>
</dbReference>
<feature type="transmembrane region" description="Helical" evidence="5">
    <location>
        <begin position="169"/>
        <end position="186"/>
    </location>
</feature>
<sequence>MILSLLLLILGFVLVSYGADKLVEGASSLAKRLRVSDLLIGLTIVSFGTSAPELSVNIVSSIKGSSEISLGNVVGSNIFNLLCVVGVSALLKPVTVRHSTLHKEIPLSLIAALSLIALGSKSIGTITRGDGVVLLLFFVIFLSYVLEMAKKDREMFDELAVTKESNIPIWLSLIYIVGGLLGLSLGGRWIVNGAVEIARAFKVSEKFIGLTIVAVGTSIPELATSLVASIKGNDEIALGNAVGSNIFNIFFILGVSALIRPIEYHSALNVDLWFLVAVTSIILVFSKDLKIQRLEGLAMMIGYVGYTLFLFIRK</sequence>
<keyword evidence="2 5" id="KW-0812">Transmembrane</keyword>
<feature type="transmembrane region" description="Helical" evidence="5">
    <location>
        <begin position="291"/>
        <end position="312"/>
    </location>
</feature>
<keyword evidence="3 5" id="KW-1133">Transmembrane helix</keyword>
<feature type="domain" description="Sodium/calcium exchanger membrane region" evidence="6">
    <location>
        <begin position="172"/>
        <end position="311"/>
    </location>
</feature>
<reference evidence="7" key="1">
    <citation type="journal article" date="2020" name="mSystems">
        <title>Genome- and Community-Level Interaction Insights into Carbon Utilization and Element Cycling Functions of Hydrothermarchaeota in Hydrothermal Sediment.</title>
        <authorList>
            <person name="Zhou Z."/>
            <person name="Liu Y."/>
            <person name="Xu W."/>
            <person name="Pan J."/>
            <person name="Luo Z.H."/>
            <person name="Li M."/>
        </authorList>
    </citation>
    <scope>NUCLEOTIDE SEQUENCE [LARGE SCALE GENOMIC DNA]</scope>
    <source>
        <strain evidence="7">SpSt-609</strain>
    </source>
</reference>
<proteinExistence type="predicted"/>
<evidence type="ECO:0000256" key="4">
    <source>
        <dbReference type="ARBA" id="ARBA00023136"/>
    </source>
</evidence>
<feature type="transmembrane region" description="Helical" evidence="5">
    <location>
        <begin position="103"/>
        <end position="120"/>
    </location>
</feature>
<feature type="domain" description="Sodium/calcium exchanger membrane region" evidence="6">
    <location>
        <begin position="4"/>
        <end position="145"/>
    </location>
</feature>
<dbReference type="AlphaFoldDB" id="A0A7C4VTQ2"/>
<feature type="transmembrane region" description="Helical" evidence="5">
    <location>
        <begin position="266"/>
        <end position="285"/>
    </location>
</feature>
<name>A0A7C4VTQ2_9BACT</name>
<dbReference type="PANTHER" id="PTHR10846">
    <property type="entry name" value="SODIUM/POTASSIUM/CALCIUM EXCHANGER"/>
    <property type="match status" value="1"/>
</dbReference>
<comment type="caution">
    <text evidence="7">The sequence shown here is derived from an EMBL/GenBank/DDBJ whole genome shotgun (WGS) entry which is preliminary data.</text>
</comment>
<dbReference type="EMBL" id="DSZY01000006">
    <property type="protein sequence ID" value="HGU39886.1"/>
    <property type="molecule type" value="Genomic_DNA"/>
</dbReference>
<gene>
    <name evidence="7" type="ORF">ENT77_01605</name>
</gene>
<evidence type="ECO:0000256" key="5">
    <source>
        <dbReference type="SAM" id="Phobius"/>
    </source>
</evidence>
<dbReference type="GO" id="GO:0008273">
    <property type="term" value="F:calcium, potassium:sodium antiporter activity"/>
    <property type="evidence" value="ECO:0007669"/>
    <property type="project" value="TreeGrafter"/>
</dbReference>
<dbReference type="Pfam" id="PF01699">
    <property type="entry name" value="Na_Ca_ex"/>
    <property type="match status" value="2"/>
</dbReference>
<feature type="transmembrane region" description="Helical" evidence="5">
    <location>
        <begin position="207"/>
        <end position="230"/>
    </location>
</feature>
<dbReference type="InterPro" id="IPR004837">
    <property type="entry name" value="NaCa_Exmemb"/>
</dbReference>
<feature type="transmembrane region" description="Helical" evidence="5">
    <location>
        <begin position="38"/>
        <end position="58"/>
    </location>
</feature>
<evidence type="ECO:0000313" key="7">
    <source>
        <dbReference type="EMBL" id="HGU39886.1"/>
    </source>
</evidence>
<dbReference type="NCBIfam" id="TIGR00367">
    <property type="entry name" value="calcium/sodium antiporter"/>
    <property type="match status" value="1"/>
</dbReference>
<accession>A0A7C4VTQ2</accession>
<feature type="transmembrane region" description="Helical" evidence="5">
    <location>
        <begin position="70"/>
        <end position="91"/>
    </location>
</feature>
<dbReference type="Gene3D" id="1.20.1420.30">
    <property type="entry name" value="NCX, central ion-binding region"/>
    <property type="match status" value="1"/>
</dbReference>
<dbReference type="GO" id="GO:0005262">
    <property type="term" value="F:calcium channel activity"/>
    <property type="evidence" value="ECO:0007669"/>
    <property type="project" value="TreeGrafter"/>
</dbReference>